<name>A0A7J7JAK1_BUGNE</name>
<reference evidence="5" key="1">
    <citation type="submission" date="2020-06" db="EMBL/GenBank/DDBJ databases">
        <title>Draft genome of Bugula neritina, a colonial animal packing powerful symbionts and potential medicines.</title>
        <authorList>
            <person name="Rayko M."/>
        </authorList>
    </citation>
    <scope>NUCLEOTIDE SEQUENCE [LARGE SCALE GENOMIC DNA]</scope>
    <source>
        <strain evidence="5">Kwan_BN1</strain>
    </source>
</reference>
<dbReference type="OrthoDB" id="10250282at2759"/>
<dbReference type="GO" id="GO:0016787">
    <property type="term" value="F:hydrolase activity"/>
    <property type="evidence" value="ECO:0007669"/>
    <property type="project" value="UniProtKB-KW"/>
</dbReference>
<evidence type="ECO:0000256" key="1">
    <source>
        <dbReference type="ARBA" id="ARBA00008225"/>
    </source>
</evidence>
<comment type="similarity">
    <text evidence="1">Belongs to the carbon-nitrogen hydrolase superfamily. BTD/VNN family.</text>
</comment>
<protein>
    <submittedName>
        <fullName evidence="5">VNN1</fullName>
    </submittedName>
</protein>
<dbReference type="EMBL" id="VXIV02002814">
    <property type="protein sequence ID" value="KAF6022714.1"/>
    <property type="molecule type" value="Genomic_DNA"/>
</dbReference>
<dbReference type="InterPro" id="IPR043957">
    <property type="entry name" value="Vanin_C"/>
</dbReference>
<dbReference type="InterPro" id="IPR036526">
    <property type="entry name" value="C-N_Hydrolase_sf"/>
</dbReference>
<dbReference type="Pfam" id="PF19018">
    <property type="entry name" value="Vanin_C"/>
    <property type="match status" value="1"/>
</dbReference>
<feature type="chain" id="PRO_5029488142" evidence="3">
    <location>
        <begin position="21"/>
        <end position="518"/>
    </location>
</feature>
<dbReference type="InterPro" id="IPR040154">
    <property type="entry name" value="Biotinidase/VNN"/>
</dbReference>
<dbReference type="Proteomes" id="UP000593567">
    <property type="component" value="Unassembled WGS sequence"/>
</dbReference>
<evidence type="ECO:0000259" key="4">
    <source>
        <dbReference type="PROSITE" id="PS50263"/>
    </source>
</evidence>
<dbReference type="InterPro" id="IPR003010">
    <property type="entry name" value="C-N_Hydrolase"/>
</dbReference>
<evidence type="ECO:0000313" key="5">
    <source>
        <dbReference type="EMBL" id="KAF6022714.1"/>
    </source>
</evidence>
<dbReference type="PANTHER" id="PTHR10609">
    <property type="entry name" value="BIOTINIDASE-RELATED"/>
    <property type="match status" value="1"/>
</dbReference>
<keyword evidence="3" id="KW-0732">Signal</keyword>
<keyword evidence="6" id="KW-1185">Reference proteome</keyword>
<accession>A0A7J7JAK1</accession>
<organism evidence="5 6">
    <name type="scientific">Bugula neritina</name>
    <name type="common">Brown bryozoan</name>
    <name type="synonym">Sertularia neritina</name>
    <dbReference type="NCBI Taxonomy" id="10212"/>
    <lineage>
        <taxon>Eukaryota</taxon>
        <taxon>Metazoa</taxon>
        <taxon>Spiralia</taxon>
        <taxon>Lophotrochozoa</taxon>
        <taxon>Bryozoa</taxon>
        <taxon>Gymnolaemata</taxon>
        <taxon>Cheilostomatida</taxon>
        <taxon>Flustrina</taxon>
        <taxon>Buguloidea</taxon>
        <taxon>Bugulidae</taxon>
        <taxon>Bugula</taxon>
    </lineage>
</organism>
<dbReference type="PANTHER" id="PTHR10609:SF27">
    <property type="entry name" value="CN HYDROLASE DOMAIN-CONTAINING PROTEIN-RELATED"/>
    <property type="match status" value="1"/>
</dbReference>
<keyword evidence="2" id="KW-0378">Hydrolase</keyword>
<dbReference type="SUPFAM" id="SSF56317">
    <property type="entry name" value="Carbon-nitrogen hydrolase"/>
    <property type="match status" value="1"/>
</dbReference>
<dbReference type="Pfam" id="PF00795">
    <property type="entry name" value="CN_hydrolase"/>
    <property type="match status" value="1"/>
</dbReference>
<dbReference type="Gene3D" id="3.60.110.10">
    <property type="entry name" value="Carbon-nitrogen hydrolase"/>
    <property type="match status" value="1"/>
</dbReference>
<gene>
    <name evidence="5" type="ORF">EB796_018990</name>
</gene>
<evidence type="ECO:0000256" key="2">
    <source>
        <dbReference type="ARBA" id="ARBA00022801"/>
    </source>
</evidence>
<comment type="caution">
    <text evidence="5">The sequence shown here is derived from an EMBL/GenBank/DDBJ whole genome shotgun (WGS) entry which is preliminary data.</text>
</comment>
<feature type="signal peptide" evidence="3">
    <location>
        <begin position="1"/>
        <end position="20"/>
    </location>
</feature>
<dbReference type="PROSITE" id="PS50263">
    <property type="entry name" value="CN_HYDROLASE"/>
    <property type="match status" value="1"/>
</dbReference>
<proteinExistence type="inferred from homology"/>
<evidence type="ECO:0000256" key="3">
    <source>
        <dbReference type="SAM" id="SignalP"/>
    </source>
</evidence>
<dbReference type="AlphaFoldDB" id="A0A7J7JAK1"/>
<evidence type="ECO:0000313" key="6">
    <source>
        <dbReference type="Proteomes" id="UP000593567"/>
    </source>
</evidence>
<sequence length="518" mass="57838">MKLKIVSTLTLLLCCQLTLAREEFYTAAVFAHNPFADGVKKDVSSRDEALKVMMANLDVLETQTAKAEAEGTDIFVFPEYGLIGLKSFSNEMSLSYFVETIPDPKINPTFCPCDSGEMPGQEVLYRLSCIAKNHSMYIAVNMGDKQPCVESCPLTGHYQYNTEAVFNPSGCLVAKYHKENLFLAEKLFWNVPKTVDISYFDTEFGRFGLMICFDAVFQSPAVDLVEKYNVTDIIFSTAWMNVYPHYISTAYHSGWARTMRVNYLSSNIQYPESRYLGSGIYSPNGVLGYTFNQSSTTGQLVIAQVPLNANRTSPKHPHANIQTNFVSENTFSSKIFDDTFLFVPVSGLSGNISVCSGTVCCHLEFTRSDTNEFYALGVFNGMHYLEGEYYLEVCLLVRCASARQNCGTALQNTTTTTFTSYKLTGSMNTPYAFPEVVSPDLNFTTDWDFVDEGYVKTISGENKRLASVVLMARNFDKDPSLTNSTIDVIPNSADYIRVSSCLMLLTALWMMLSNSALY</sequence>
<feature type="domain" description="CN hydrolase" evidence="4">
    <location>
        <begin position="39"/>
        <end position="307"/>
    </location>
</feature>